<protein>
    <recommendedName>
        <fullName evidence="4">ATP-cone domain-containing protein</fullName>
    </recommendedName>
</protein>
<evidence type="ECO:0000313" key="5">
    <source>
        <dbReference type="EMBL" id="GGF88521.1"/>
    </source>
</evidence>
<accession>A0A917CII3</accession>
<evidence type="ECO:0000256" key="2">
    <source>
        <dbReference type="ARBA" id="ARBA00022840"/>
    </source>
</evidence>
<dbReference type="PROSITE" id="PS51161">
    <property type="entry name" value="ATP_CONE"/>
    <property type="match status" value="1"/>
</dbReference>
<dbReference type="Pfam" id="PF03477">
    <property type="entry name" value="ATP-cone"/>
    <property type="match status" value="1"/>
</dbReference>
<name>A0A917CII3_9GAMM</name>
<sequence length="199" mass="22800">MNPSHSFTSTNSDKIQAVPKRIIKRNLQAVDFDSERLNRTLSTIRKQYKEYSKDKQARLQAQILRYLKYHQGGAPEPSVLQLQDAIEQSLFSNAYYKSAKYFISHRAEKRILRQQRQHLKLLIRAIHDEINHKPTSQTHAINPALTTTVCLSLFAQMVHQTPDSLTEQPELSAALKEHIRSVPSDDLMALLTEIEGIIG</sequence>
<dbReference type="AlphaFoldDB" id="A0A917CII3"/>
<dbReference type="GO" id="GO:0005524">
    <property type="term" value="F:ATP binding"/>
    <property type="evidence" value="ECO:0007669"/>
    <property type="project" value="UniProtKB-UniRule"/>
</dbReference>
<keyword evidence="2 3" id="KW-0067">ATP-binding</keyword>
<dbReference type="Proteomes" id="UP000605253">
    <property type="component" value="Unassembled WGS sequence"/>
</dbReference>
<evidence type="ECO:0000256" key="1">
    <source>
        <dbReference type="ARBA" id="ARBA00022741"/>
    </source>
</evidence>
<organism evidence="5 6">
    <name type="scientific">Marinicella pacifica</name>
    <dbReference type="NCBI Taxonomy" id="1171543"/>
    <lineage>
        <taxon>Bacteria</taxon>
        <taxon>Pseudomonadati</taxon>
        <taxon>Pseudomonadota</taxon>
        <taxon>Gammaproteobacteria</taxon>
        <taxon>Lysobacterales</taxon>
        <taxon>Marinicellaceae</taxon>
        <taxon>Marinicella</taxon>
    </lineage>
</organism>
<proteinExistence type="predicted"/>
<feature type="domain" description="ATP-cone" evidence="4">
    <location>
        <begin position="20"/>
        <end position="113"/>
    </location>
</feature>
<reference evidence="5" key="2">
    <citation type="submission" date="2020-09" db="EMBL/GenBank/DDBJ databases">
        <authorList>
            <person name="Sun Q."/>
            <person name="Zhou Y."/>
        </authorList>
    </citation>
    <scope>NUCLEOTIDE SEQUENCE</scope>
    <source>
        <strain evidence="5">CGMCC 1.12181</strain>
    </source>
</reference>
<dbReference type="InterPro" id="IPR005144">
    <property type="entry name" value="ATP-cone_dom"/>
</dbReference>
<keyword evidence="1 3" id="KW-0547">Nucleotide-binding</keyword>
<reference evidence="5" key="1">
    <citation type="journal article" date="2014" name="Int. J. Syst. Evol. Microbiol.">
        <title>Complete genome sequence of Corynebacterium casei LMG S-19264T (=DSM 44701T), isolated from a smear-ripened cheese.</title>
        <authorList>
            <consortium name="US DOE Joint Genome Institute (JGI-PGF)"/>
            <person name="Walter F."/>
            <person name="Albersmeier A."/>
            <person name="Kalinowski J."/>
            <person name="Ruckert C."/>
        </authorList>
    </citation>
    <scope>NUCLEOTIDE SEQUENCE</scope>
    <source>
        <strain evidence="5">CGMCC 1.12181</strain>
    </source>
</reference>
<dbReference type="RefSeq" id="WP_188364299.1">
    <property type="nucleotide sequence ID" value="NZ_BAABJF010000032.1"/>
</dbReference>
<keyword evidence="6" id="KW-1185">Reference proteome</keyword>
<evidence type="ECO:0000313" key="6">
    <source>
        <dbReference type="Proteomes" id="UP000605253"/>
    </source>
</evidence>
<gene>
    <name evidence="5" type="ORF">GCM10011365_07100</name>
</gene>
<comment type="caution">
    <text evidence="5">The sequence shown here is derived from an EMBL/GenBank/DDBJ whole genome shotgun (WGS) entry which is preliminary data.</text>
</comment>
<evidence type="ECO:0000256" key="3">
    <source>
        <dbReference type="PROSITE-ProRule" id="PRU00492"/>
    </source>
</evidence>
<dbReference type="EMBL" id="BMEO01000002">
    <property type="protein sequence ID" value="GGF88521.1"/>
    <property type="molecule type" value="Genomic_DNA"/>
</dbReference>
<evidence type="ECO:0000259" key="4">
    <source>
        <dbReference type="PROSITE" id="PS51161"/>
    </source>
</evidence>